<evidence type="ECO:0000313" key="1">
    <source>
        <dbReference type="EMBL" id="SBW06041.1"/>
    </source>
</evidence>
<accession>A0A212K2V3</accession>
<dbReference type="EMBL" id="FLUM01000003">
    <property type="protein sequence ID" value="SBW06041.1"/>
    <property type="molecule type" value="Genomic_DNA"/>
</dbReference>
<protein>
    <submittedName>
        <fullName evidence="1">Uncharacterized protein</fullName>
    </submittedName>
</protein>
<proteinExistence type="predicted"/>
<gene>
    <name evidence="1" type="ORF">KL86DYS1_31269</name>
</gene>
<organism evidence="1">
    <name type="scientific">uncultured Dysgonomonas sp</name>
    <dbReference type="NCBI Taxonomy" id="206096"/>
    <lineage>
        <taxon>Bacteria</taxon>
        <taxon>Pseudomonadati</taxon>
        <taxon>Bacteroidota</taxon>
        <taxon>Bacteroidia</taxon>
        <taxon>Bacteroidales</taxon>
        <taxon>Dysgonomonadaceae</taxon>
        <taxon>Dysgonomonas</taxon>
        <taxon>environmental samples</taxon>
    </lineage>
</organism>
<name>A0A212K2V3_9BACT</name>
<reference evidence="1" key="1">
    <citation type="submission" date="2016-04" db="EMBL/GenBank/DDBJ databases">
        <authorList>
            <person name="Evans L.H."/>
            <person name="Alamgir A."/>
            <person name="Owens N."/>
            <person name="Weber N.D."/>
            <person name="Virtaneva K."/>
            <person name="Barbian K."/>
            <person name="Babar A."/>
            <person name="Rosenke K."/>
        </authorList>
    </citation>
    <scope>NUCLEOTIDE SEQUENCE</scope>
    <source>
        <strain evidence="1">86-1</strain>
    </source>
</reference>
<sequence length="76" mass="9397">MQGLYHLIFLLHRVFLQINIYKRYIRYYIVNITQNETNNYFYEERYNFKQTAITVSSNMFLPNYTSSGYNWFGRNT</sequence>
<dbReference type="AlphaFoldDB" id="A0A212K2V3"/>